<dbReference type="EMBL" id="CAJOBJ010170268">
    <property type="protein sequence ID" value="CAF4880152.1"/>
    <property type="molecule type" value="Genomic_DNA"/>
</dbReference>
<sequence>MLPCPFESPCARNPCGLGECEAVPSLIHGYLCRCPGN</sequence>
<dbReference type="Proteomes" id="UP000681967">
    <property type="component" value="Unassembled WGS sequence"/>
</dbReference>
<organism evidence="1 3">
    <name type="scientific">Rotaria magnacalcarata</name>
    <dbReference type="NCBI Taxonomy" id="392030"/>
    <lineage>
        <taxon>Eukaryota</taxon>
        <taxon>Metazoa</taxon>
        <taxon>Spiralia</taxon>
        <taxon>Gnathifera</taxon>
        <taxon>Rotifera</taxon>
        <taxon>Eurotatoria</taxon>
        <taxon>Bdelloidea</taxon>
        <taxon>Philodinida</taxon>
        <taxon>Philodinidae</taxon>
        <taxon>Rotaria</taxon>
    </lineage>
</organism>
<dbReference type="Proteomes" id="UP000681720">
    <property type="component" value="Unassembled WGS sequence"/>
</dbReference>
<gene>
    <name evidence="1" type="ORF">BYL167_LOCUS48474</name>
    <name evidence="2" type="ORF">GIL414_LOCUS50815</name>
</gene>
<name>A0A8S3B8Z7_9BILA</name>
<evidence type="ECO:0000313" key="2">
    <source>
        <dbReference type="EMBL" id="CAF4880152.1"/>
    </source>
</evidence>
<dbReference type="EMBL" id="CAJOBH010141723">
    <property type="protein sequence ID" value="CAF4808752.1"/>
    <property type="molecule type" value="Genomic_DNA"/>
</dbReference>
<evidence type="ECO:0000313" key="1">
    <source>
        <dbReference type="EMBL" id="CAF4808752.1"/>
    </source>
</evidence>
<dbReference type="AlphaFoldDB" id="A0A8S3B8Z7"/>
<feature type="non-terminal residue" evidence="1">
    <location>
        <position position="1"/>
    </location>
</feature>
<protein>
    <submittedName>
        <fullName evidence="1">Uncharacterized protein</fullName>
    </submittedName>
</protein>
<accession>A0A8S3B8Z7</accession>
<evidence type="ECO:0000313" key="3">
    <source>
        <dbReference type="Proteomes" id="UP000681967"/>
    </source>
</evidence>
<proteinExistence type="predicted"/>
<reference evidence="1" key="1">
    <citation type="submission" date="2021-02" db="EMBL/GenBank/DDBJ databases">
        <authorList>
            <person name="Nowell W R."/>
        </authorList>
    </citation>
    <scope>NUCLEOTIDE SEQUENCE</scope>
</reference>
<comment type="caution">
    <text evidence="1">The sequence shown here is derived from an EMBL/GenBank/DDBJ whole genome shotgun (WGS) entry which is preliminary data.</text>
</comment>